<dbReference type="EMBL" id="QJKJ01010419">
    <property type="protein sequence ID" value="RDX73768.1"/>
    <property type="molecule type" value="Genomic_DNA"/>
</dbReference>
<proteinExistence type="predicted"/>
<feature type="domain" description="DUF7745" evidence="2">
    <location>
        <begin position="1"/>
        <end position="73"/>
    </location>
</feature>
<dbReference type="AlphaFoldDB" id="A0A371F638"/>
<evidence type="ECO:0000313" key="3">
    <source>
        <dbReference type="EMBL" id="RDX73768.1"/>
    </source>
</evidence>
<dbReference type="OrthoDB" id="976209at2759"/>
<name>A0A371F638_MUCPR</name>
<keyword evidence="4" id="KW-1185">Reference proteome</keyword>
<sequence length="75" mass="8537">LAPTLEEYERIIGMPLAKSLPYLFKGQYPSWALVAKLLRISKLEARREKRNKNGLEGIPRASLEDKLGQLQQEGD</sequence>
<feature type="non-terminal residue" evidence="3">
    <location>
        <position position="1"/>
    </location>
</feature>
<reference evidence="3" key="1">
    <citation type="submission" date="2018-05" db="EMBL/GenBank/DDBJ databases">
        <title>Draft genome of Mucuna pruriens seed.</title>
        <authorList>
            <person name="Nnadi N.E."/>
            <person name="Vos R."/>
            <person name="Hasami M.H."/>
            <person name="Devisetty U.K."/>
            <person name="Aguiy J.C."/>
        </authorList>
    </citation>
    <scope>NUCLEOTIDE SEQUENCE [LARGE SCALE GENOMIC DNA]</scope>
    <source>
        <strain evidence="3">JCA_2017</strain>
    </source>
</reference>
<evidence type="ECO:0000313" key="4">
    <source>
        <dbReference type="Proteomes" id="UP000257109"/>
    </source>
</evidence>
<protein>
    <recommendedName>
        <fullName evidence="2">DUF7745 domain-containing protein</fullName>
    </recommendedName>
</protein>
<dbReference type="Pfam" id="PF24924">
    <property type="entry name" value="DUF7745"/>
    <property type="match status" value="1"/>
</dbReference>
<gene>
    <name evidence="3" type="ORF">CR513_46575</name>
</gene>
<accession>A0A371F638</accession>
<organism evidence="3 4">
    <name type="scientific">Mucuna pruriens</name>
    <name type="common">Velvet bean</name>
    <name type="synonym">Dolichos pruriens</name>
    <dbReference type="NCBI Taxonomy" id="157652"/>
    <lineage>
        <taxon>Eukaryota</taxon>
        <taxon>Viridiplantae</taxon>
        <taxon>Streptophyta</taxon>
        <taxon>Embryophyta</taxon>
        <taxon>Tracheophyta</taxon>
        <taxon>Spermatophyta</taxon>
        <taxon>Magnoliopsida</taxon>
        <taxon>eudicotyledons</taxon>
        <taxon>Gunneridae</taxon>
        <taxon>Pentapetalae</taxon>
        <taxon>rosids</taxon>
        <taxon>fabids</taxon>
        <taxon>Fabales</taxon>
        <taxon>Fabaceae</taxon>
        <taxon>Papilionoideae</taxon>
        <taxon>50 kb inversion clade</taxon>
        <taxon>NPAAA clade</taxon>
        <taxon>indigoferoid/millettioid clade</taxon>
        <taxon>Phaseoleae</taxon>
        <taxon>Mucuna</taxon>
    </lineage>
</organism>
<evidence type="ECO:0000256" key="1">
    <source>
        <dbReference type="SAM" id="MobiDB-lite"/>
    </source>
</evidence>
<evidence type="ECO:0000259" key="2">
    <source>
        <dbReference type="Pfam" id="PF24924"/>
    </source>
</evidence>
<comment type="caution">
    <text evidence="3">The sequence shown here is derived from an EMBL/GenBank/DDBJ whole genome shotgun (WGS) entry which is preliminary data.</text>
</comment>
<feature type="region of interest" description="Disordered" evidence="1">
    <location>
        <begin position="54"/>
        <end position="75"/>
    </location>
</feature>
<dbReference type="InterPro" id="IPR056647">
    <property type="entry name" value="DUF7745"/>
</dbReference>
<dbReference type="Proteomes" id="UP000257109">
    <property type="component" value="Unassembled WGS sequence"/>
</dbReference>